<dbReference type="AlphaFoldDB" id="A0A8M1KNG9"/>
<evidence type="ECO:0000256" key="1">
    <source>
        <dbReference type="SAM" id="MobiDB-lite"/>
    </source>
</evidence>
<dbReference type="GeneID" id="122132952"/>
<dbReference type="RefSeq" id="XP_042563928.1">
    <property type="nucleotide sequence ID" value="XM_042707994.1"/>
</dbReference>
<sequence length="172" mass="19526">MELSNGLFSSESLNGLLQQKWRNGQGDASSTYLSNKRKRDDVGQENNGVHNGNTELRNSLFPEPSRKNRPFIHISGQKGVFFSERWEPNGSTLYLPVNGSLLTNIDKYDQISFEQGLFFIGDLSGAFQQKAQGQAIHCWRYSEQERKLFIALSYFFTDQQAFQDVVTSLGCL</sequence>
<protein>
    <submittedName>
        <fullName evidence="3">Uncharacterized protein si:dkey-109l4.3</fullName>
    </submittedName>
</protein>
<gene>
    <name evidence="3" type="primary">si:dkey-109l4.3</name>
</gene>
<dbReference type="KEGG" id="char:122132952"/>
<dbReference type="Proteomes" id="UP000515152">
    <property type="component" value="Chromosome 6"/>
</dbReference>
<proteinExistence type="predicted"/>
<dbReference type="OrthoDB" id="691673at2759"/>
<keyword evidence="2" id="KW-1185">Reference proteome</keyword>
<evidence type="ECO:0000313" key="3">
    <source>
        <dbReference type="RefSeq" id="XP_042563928.1"/>
    </source>
</evidence>
<feature type="compositionally biased region" description="Polar residues" evidence="1">
    <location>
        <begin position="25"/>
        <end position="34"/>
    </location>
</feature>
<organism evidence="2 3">
    <name type="scientific">Clupea harengus</name>
    <name type="common">Atlantic herring</name>
    <dbReference type="NCBI Taxonomy" id="7950"/>
    <lineage>
        <taxon>Eukaryota</taxon>
        <taxon>Metazoa</taxon>
        <taxon>Chordata</taxon>
        <taxon>Craniata</taxon>
        <taxon>Vertebrata</taxon>
        <taxon>Euteleostomi</taxon>
        <taxon>Actinopterygii</taxon>
        <taxon>Neopterygii</taxon>
        <taxon>Teleostei</taxon>
        <taxon>Clupei</taxon>
        <taxon>Clupeiformes</taxon>
        <taxon>Clupeoidei</taxon>
        <taxon>Clupeidae</taxon>
        <taxon>Clupea</taxon>
    </lineage>
</organism>
<evidence type="ECO:0000313" key="2">
    <source>
        <dbReference type="Proteomes" id="UP000515152"/>
    </source>
</evidence>
<accession>A0A8M1KNG9</accession>
<reference evidence="3" key="1">
    <citation type="submission" date="2025-08" db="UniProtKB">
        <authorList>
            <consortium name="RefSeq"/>
        </authorList>
    </citation>
    <scope>IDENTIFICATION</scope>
</reference>
<feature type="region of interest" description="Disordered" evidence="1">
    <location>
        <begin position="25"/>
        <end position="63"/>
    </location>
</feature>
<feature type="compositionally biased region" description="Polar residues" evidence="1">
    <location>
        <begin position="44"/>
        <end position="57"/>
    </location>
</feature>
<name>A0A8M1KNG9_CLUHA</name>